<proteinExistence type="predicted"/>
<gene>
    <name evidence="1" type="ORF">TeGR_g11616</name>
</gene>
<keyword evidence="2" id="KW-1185">Reference proteome</keyword>
<name>A0ABQ6MTP5_9STRA</name>
<protein>
    <submittedName>
        <fullName evidence="1">Uncharacterized protein</fullName>
    </submittedName>
</protein>
<reference evidence="1 2" key="1">
    <citation type="journal article" date="2023" name="Commun. Biol.">
        <title>Genome analysis of Parmales, the sister group of diatoms, reveals the evolutionary specialization of diatoms from phago-mixotrophs to photoautotrophs.</title>
        <authorList>
            <person name="Ban H."/>
            <person name="Sato S."/>
            <person name="Yoshikawa S."/>
            <person name="Yamada K."/>
            <person name="Nakamura Y."/>
            <person name="Ichinomiya M."/>
            <person name="Sato N."/>
            <person name="Blanc-Mathieu R."/>
            <person name="Endo H."/>
            <person name="Kuwata A."/>
            <person name="Ogata H."/>
        </authorList>
    </citation>
    <scope>NUCLEOTIDE SEQUENCE [LARGE SCALE GENOMIC DNA]</scope>
</reference>
<dbReference type="Proteomes" id="UP001165060">
    <property type="component" value="Unassembled WGS sequence"/>
</dbReference>
<comment type="caution">
    <text evidence="1">The sequence shown here is derived from an EMBL/GenBank/DDBJ whole genome shotgun (WGS) entry which is preliminary data.</text>
</comment>
<organism evidence="1 2">
    <name type="scientific">Tetraparma gracilis</name>
    <dbReference type="NCBI Taxonomy" id="2962635"/>
    <lineage>
        <taxon>Eukaryota</taxon>
        <taxon>Sar</taxon>
        <taxon>Stramenopiles</taxon>
        <taxon>Ochrophyta</taxon>
        <taxon>Bolidophyceae</taxon>
        <taxon>Parmales</taxon>
        <taxon>Triparmaceae</taxon>
        <taxon>Tetraparma</taxon>
    </lineage>
</organism>
<evidence type="ECO:0000313" key="2">
    <source>
        <dbReference type="Proteomes" id="UP001165060"/>
    </source>
</evidence>
<evidence type="ECO:0000313" key="1">
    <source>
        <dbReference type="EMBL" id="GMI32186.1"/>
    </source>
</evidence>
<accession>A0ABQ6MTP5</accession>
<dbReference type="EMBL" id="BRYB01006024">
    <property type="protein sequence ID" value="GMI32186.1"/>
    <property type="molecule type" value="Genomic_DNA"/>
</dbReference>
<feature type="non-terminal residue" evidence="1">
    <location>
        <position position="1"/>
    </location>
</feature>
<sequence length="73" mass="7959">FSLKSGEVQEWCPSGIGKLLGGLFDATGVPSYPCKKQGNNFMVQVDVNAKFAFEQDYWSGALDAQGKADGKYY</sequence>